<dbReference type="InterPro" id="IPR007657">
    <property type="entry name" value="Glycosyltransferase_61"/>
</dbReference>
<dbReference type="EMBL" id="JAEACU010000001">
    <property type="protein sequence ID" value="KAH7546770.1"/>
    <property type="molecule type" value="Genomic_DNA"/>
</dbReference>
<evidence type="ECO:0000313" key="8">
    <source>
        <dbReference type="Proteomes" id="UP000813462"/>
    </source>
</evidence>
<keyword evidence="2" id="KW-0328">Glycosyltransferase</keyword>
<dbReference type="InterPro" id="IPR049625">
    <property type="entry name" value="Glyco_transf_61_cat"/>
</dbReference>
<evidence type="ECO:0000256" key="4">
    <source>
        <dbReference type="ARBA" id="ARBA00023180"/>
    </source>
</evidence>
<dbReference type="GO" id="GO:0016763">
    <property type="term" value="F:pentosyltransferase activity"/>
    <property type="evidence" value="ECO:0007669"/>
    <property type="project" value="UniProtKB-ARBA"/>
</dbReference>
<dbReference type="Proteomes" id="UP000813462">
    <property type="component" value="Unassembled WGS sequence"/>
</dbReference>
<dbReference type="Pfam" id="PF04577">
    <property type="entry name" value="Glyco_transf_61"/>
    <property type="match status" value="1"/>
</dbReference>
<evidence type="ECO:0000256" key="3">
    <source>
        <dbReference type="ARBA" id="ARBA00022679"/>
    </source>
</evidence>
<protein>
    <recommendedName>
        <fullName evidence="6">Glycosyltransferase 61 catalytic domain-containing protein</fullName>
    </recommendedName>
</protein>
<keyword evidence="5" id="KW-0472">Membrane</keyword>
<keyword evidence="5" id="KW-1133">Transmembrane helix</keyword>
<keyword evidence="4" id="KW-0325">Glycoprotein</keyword>
<gene>
    <name evidence="7" type="ORF">FEM48_Zijuj01G0236600</name>
</gene>
<comment type="caution">
    <text evidence="7">The sequence shown here is derived from an EMBL/GenBank/DDBJ whole genome shotgun (WGS) entry which is preliminary data.</text>
</comment>
<sequence>MGKESKSLVFGASSIVCLLGYGLVYAALSSFHNPFEACNYIIIIIIIIVPFSIPFWEHQVSETNGSVHNKKVDISNFIEEMKESQHILMRRLLNKGEDPTQFDNKRFLCQSDIHSDGCVIDKQVVIEKDSLTIYVPSDEPQTKYAVKPYARKGEATAMNAVTPVHIIHGKNHSTTNLPACNFNHDVPAVVFSSGGYTGSGFHEINEVIIPLFTTCHQFGNEIQLVISDYKPSWIQKHKKYLDHLSRYPLIDMAKSGGVHCFPGAIVGLKYLDNIGINSSEVPGGYSMSDFRKFLREAYDMKIDHVAQMPLTTKPRLLLLSRKGTRRFLNEKKLIKLMKKLGFEVVVATPAVTRNLAEFSELVNSCSVMVGVHGAGLTNEIFLPDGAVMIQVVPLGLDWASTNYYGEPGIKMGVQYLEYKIEPEESSLLSMYGRDHPYITKSDPGSVWSMGYVTARTVYLDQQSVKVNLVRFRKTLVQALNLVGRSAPSLPPSN</sequence>
<evidence type="ECO:0000256" key="5">
    <source>
        <dbReference type="SAM" id="Phobius"/>
    </source>
</evidence>
<reference evidence="7" key="1">
    <citation type="journal article" date="2021" name="Front. Plant Sci.">
        <title>Chromosome-Scale Genome Assembly for Chinese Sour Jujube and Insights Into Its Genome Evolution and Domestication Signature.</title>
        <authorList>
            <person name="Shen L.-Y."/>
            <person name="Luo H."/>
            <person name="Wang X.-L."/>
            <person name="Wang X.-M."/>
            <person name="Qiu X.-J."/>
            <person name="Liu H."/>
            <person name="Zhou S.-S."/>
            <person name="Jia K.-H."/>
            <person name="Nie S."/>
            <person name="Bao Y.-T."/>
            <person name="Zhang R.-G."/>
            <person name="Yun Q.-Z."/>
            <person name="Chai Y.-H."/>
            <person name="Lu J.-Y."/>
            <person name="Li Y."/>
            <person name="Zhao S.-W."/>
            <person name="Mao J.-F."/>
            <person name="Jia S.-G."/>
            <person name="Mao Y.-M."/>
        </authorList>
    </citation>
    <scope>NUCLEOTIDE SEQUENCE</scope>
    <source>
        <strain evidence="7">AT0</strain>
        <tissue evidence="7">Leaf</tissue>
    </source>
</reference>
<dbReference type="PANTHER" id="PTHR20961:SF108">
    <property type="entry name" value="GLYCOSYLTRANSFERASE"/>
    <property type="match status" value="1"/>
</dbReference>
<keyword evidence="3" id="KW-0808">Transferase</keyword>
<name>A0A978W486_ZIZJJ</name>
<comment type="subcellular location">
    <subcellularLocation>
        <location evidence="1">Golgi apparatus membrane</location>
        <topology evidence="1">Single-pass type II membrane protein</topology>
    </subcellularLocation>
</comment>
<evidence type="ECO:0000313" key="7">
    <source>
        <dbReference type="EMBL" id="KAH7546770.1"/>
    </source>
</evidence>
<evidence type="ECO:0000256" key="2">
    <source>
        <dbReference type="ARBA" id="ARBA00022676"/>
    </source>
</evidence>
<dbReference type="AlphaFoldDB" id="A0A978W486"/>
<organism evidence="7 8">
    <name type="scientific">Ziziphus jujuba var. spinosa</name>
    <dbReference type="NCBI Taxonomy" id="714518"/>
    <lineage>
        <taxon>Eukaryota</taxon>
        <taxon>Viridiplantae</taxon>
        <taxon>Streptophyta</taxon>
        <taxon>Embryophyta</taxon>
        <taxon>Tracheophyta</taxon>
        <taxon>Spermatophyta</taxon>
        <taxon>Magnoliopsida</taxon>
        <taxon>eudicotyledons</taxon>
        <taxon>Gunneridae</taxon>
        <taxon>Pentapetalae</taxon>
        <taxon>rosids</taxon>
        <taxon>fabids</taxon>
        <taxon>Rosales</taxon>
        <taxon>Rhamnaceae</taxon>
        <taxon>Paliureae</taxon>
        <taxon>Ziziphus</taxon>
    </lineage>
</organism>
<feature type="domain" description="Glycosyltransferase 61 catalytic" evidence="6">
    <location>
        <begin position="286"/>
        <end position="389"/>
    </location>
</feature>
<dbReference type="PANTHER" id="PTHR20961">
    <property type="entry name" value="GLYCOSYLTRANSFERASE"/>
    <property type="match status" value="1"/>
</dbReference>
<evidence type="ECO:0000256" key="1">
    <source>
        <dbReference type="ARBA" id="ARBA00004323"/>
    </source>
</evidence>
<accession>A0A978W486</accession>
<feature type="transmembrane region" description="Helical" evidence="5">
    <location>
        <begin position="40"/>
        <end position="56"/>
    </location>
</feature>
<dbReference type="GO" id="GO:0000139">
    <property type="term" value="C:Golgi membrane"/>
    <property type="evidence" value="ECO:0007669"/>
    <property type="project" value="UniProtKB-SubCell"/>
</dbReference>
<feature type="transmembrane region" description="Helical" evidence="5">
    <location>
        <begin position="7"/>
        <end position="28"/>
    </location>
</feature>
<proteinExistence type="predicted"/>
<evidence type="ECO:0000259" key="6">
    <source>
        <dbReference type="Pfam" id="PF04577"/>
    </source>
</evidence>
<keyword evidence="5" id="KW-0812">Transmembrane</keyword>